<name>A0A1A8VRV6_PLAOA</name>
<reference evidence="3" key="1">
    <citation type="submission" date="2016-05" db="EMBL/GenBank/DDBJ databases">
        <authorList>
            <person name="Naeem Raeece"/>
        </authorList>
    </citation>
    <scope>NUCLEOTIDE SEQUENCE [LARGE SCALE GENOMIC DNA]</scope>
</reference>
<evidence type="ECO:0000256" key="1">
    <source>
        <dbReference type="SAM" id="MobiDB-lite"/>
    </source>
</evidence>
<gene>
    <name evidence="2" type="ORF">POVCU2_0015240</name>
</gene>
<feature type="region of interest" description="Disordered" evidence="1">
    <location>
        <begin position="40"/>
        <end position="72"/>
    </location>
</feature>
<protein>
    <submittedName>
        <fullName evidence="2">Uncharacterized protein</fullName>
    </submittedName>
</protein>
<sequence>MDNNYFLQTFEDVNEGTLPAPLIRHSHECRSFNNRRRWKGKKGVTSTADPYLADPIHAEDDRNDNEEENSEGCSSTYMCINTNKYNGKCYHKKMAVISDLHLHLTLGEALTYLLNFYLQKRIINRNFYNRLLNSFQLVKSRGTLRRHVEAQEREIGQQSLFATFFFRRRAIIDTLNDLKDSKETRWRIKGTLLNSKKENNIHLLCVENAFLSLNKIVLHLPLLKIKSIDV</sequence>
<organism evidence="2 3">
    <name type="scientific">Plasmodium ovale curtisi</name>
    <dbReference type="NCBI Taxonomy" id="864141"/>
    <lineage>
        <taxon>Eukaryota</taxon>
        <taxon>Sar</taxon>
        <taxon>Alveolata</taxon>
        <taxon>Apicomplexa</taxon>
        <taxon>Aconoidasida</taxon>
        <taxon>Haemosporida</taxon>
        <taxon>Plasmodiidae</taxon>
        <taxon>Plasmodium</taxon>
        <taxon>Plasmodium (Plasmodium)</taxon>
    </lineage>
</organism>
<dbReference type="Proteomes" id="UP000078560">
    <property type="component" value="Unassembled WGS sequence"/>
</dbReference>
<proteinExistence type="predicted"/>
<feature type="compositionally biased region" description="Acidic residues" evidence="1">
    <location>
        <begin position="61"/>
        <end position="70"/>
    </location>
</feature>
<dbReference type="EMBL" id="FLQU01000211">
    <property type="protein sequence ID" value="SBS82410.1"/>
    <property type="molecule type" value="Genomic_DNA"/>
</dbReference>
<evidence type="ECO:0000313" key="3">
    <source>
        <dbReference type="Proteomes" id="UP000078560"/>
    </source>
</evidence>
<accession>A0A1A8VRV6</accession>
<dbReference type="AlphaFoldDB" id="A0A1A8VRV6"/>
<evidence type="ECO:0000313" key="2">
    <source>
        <dbReference type="EMBL" id="SBS82410.1"/>
    </source>
</evidence>